<accession>A0ABS1JBP1</accession>
<name>A0ABS1JBP1_9BACL</name>
<dbReference type="RefSeq" id="WP_201635955.1">
    <property type="nucleotide sequence ID" value="NZ_JAEQNB010000004.1"/>
</dbReference>
<organism evidence="1 2">
    <name type="scientific">Tumebacillus amylolyticus</name>
    <dbReference type="NCBI Taxonomy" id="2801339"/>
    <lineage>
        <taxon>Bacteria</taxon>
        <taxon>Bacillati</taxon>
        <taxon>Bacillota</taxon>
        <taxon>Bacilli</taxon>
        <taxon>Bacillales</taxon>
        <taxon>Alicyclobacillaceae</taxon>
        <taxon>Tumebacillus</taxon>
    </lineage>
</organism>
<protein>
    <recommendedName>
        <fullName evidence="3">Butirosin biosynthesis protein H N-terminal domain-containing protein</fullName>
    </recommendedName>
</protein>
<reference evidence="1 2" key="1">
    <citation type="submission" date="2021-01" db="EMBL/GenBank/DDBJ databases">
        <title>Tumebacillus sp. strain ITR2 16S ribosomal RNA gene Genome sequencing and assembly.</title>
        <authorList>
            <person name="Kang M."/>
        </authorList>
    </citation>
    <scope>NUCLEOTIDE SEQUENCE [LARGE SCALE GENOMIC DNA]</scope>
    <source>
        <strain evidence="1 2">ITR2</strain>
    </source>
</reference>
<dbReference type="EMBL" id="JAEQNB010000004">
    <property type="protein sequence ID" value="MBL0387697.1"/>
    <property type="molecule type" value="Genomic_DNA"/>
</dbReference>
<proteinExistence type="predicted"/>
<comment type="caution">
    <text evidence="1">The sequence shown here is derived from an EMBL/GenBank/DDBJ whole genome shotgun (WGS) entry which is preliminary data.</text>
</comment>
<evidence type="ECO:0000313" key="2">
    <source>
        <dbReference type="Proteomes" id="UP000602284"/>
    </source>
</evidence>
<evidence type="ECO:0008006" key="3">
    <source>
        <dbReference type="Google" id="ProtNLM"/>
    </source>
</evidence>
<gene>
    <name evidence="1" type="ORF">JJB07_13735</name>
</gene>
<sequence>MSIVLPTYIYNDFFVNCLDNHLLGLLIQRDESFRKAVCSLKTSYAVHTPKPGAVIPAEYHQQGYFLMQIDFDRLELDDWFEIQIVEMSEHRDIHDAIQAQLKQGYYCLVFLDRFHFPGGIEYQKRHTVHPSFIYGYNSVTRNYLLVEDCRQFGRMEAYELSRENLEIAYQGVEEQNLSLKPSAFRLRNDRDFVYQLPRQALVDNFNYLLQETVEEQELLVKHTGLSCIETFAPRVGDVYTGLGDAFIHQFIAAGRPLQVQRKNFMILEALDPSRHVEQLGRELQELAGHWELCRNRLFKYILTRDRYPETADSSVNFDELTNVLHTIFPLEQRFTRKLIELLHEKNTSLV</sequence>
<keyword evidence="2" id="KW-1185">Reference proteome</keyword>
<dbReference type="Proteomes" id="UP000602284">
    <property type="component" value="Unassembled WGS sequence"/>
</dbReference>
<evidence type="ECO:0000313" key="1">
    <source>
        <dbReference type="EMBL" id="MBL0387697.1"/>
    </source>
</evidence>